<sequence length="543" mass="58113">MKKNYFILFTVLISLTSFSQNLTDNGDFETWTGGVLDTWTSEAGTNITEETVIVAEGNSAANFEVITGDQGNTDFRQSISVVSGVTYDVSVQIYQVDNGSRTRIYAGGYSVYSDESLVGEWQTISTQYVASTSGDIEFGLRFYDTSGFDTSSTIIVDDYQVVAQTTPSLSVVSPANGSTIPDTSVDIELSVQNFVVANGTGDGHIQYSVDGGSVEEKYDTNPISLSGLSEGSHSVELELVDNSNLPLSTPVTATVTFTVSSIIQVTDISQLRSGTIGDFYQLNGNAIITYTRSSRNQKYIEDFSGSGRNTGSGILIDDSAGTITSTLVEGDVINGLTGQLSEYNGVLQFVPSADISASSSGSITPEATTTGTLFSGHESFESELVSLTGVVFADAGGTFETGTQYTINDGSGDLVFRTNFNEADYIGQTIPTGNVDLVVLVSEFNGTPQVVARDITDILGVEKFNQIEGFSVYPNPVSNGQFSLTSSSRAIKSVKIFNVFGKVVYDKNIDFEESIKVNKLSPGIYILKVEEEGKLATRKLIIE</sequence>
<organism evidence="5 6">
    <name type="scientific">Urechidicola croceus</name>
    <dbReference type="NCBI Taxonomy" id="1850246"/>
    <lineage>
        <taxon>Bacteria</taxon>
        <taxon>Pseudomonadati</taxon>
        <taxon>Bacteroidota</taxon>
        <taxon>Flavobacteriia</taxon>
        <taxon>Flavobacteriales</taxon>
        <taxon>Flavobacteriaceae</taxon>
        <taxon>Urechidicola</taxon>
    </lineage>
</organism>
<dbReference type="OrthoDB" id="1056765at2"/>
<dbReference type="NCBIfam" id="TIGR04183">
    <property type="entry name" value="Por_Secre_tail"/>
    <property type="match status" value="1"/>
</dbReference>
<dbReference type="InterPro" id="IPR008979">
    <property type="entry name" value="Galactose-bd-like_sf"/>
</dbReference>
<dbReference type="Proteomes" id="UP000176050">
    <property type="component" value="Chromosome"/>
</dbReference>
<evidence type="ECO:0008006" key="7">
    <source>
        <dbReference type="Google" id="ProtNLM"/>
    </source>
</evidence>
<protein>
    <recommendedName>
        <fullName evidence="7">Secretion system C-terminal sorting domain-containing protein</fullName>
    </recommendedName>
</protein>
<feature type="domain" description="Secretion system C-terminal sorting" evidence="4">
    <location>
        <begin position="472"/>
        <end position="542"/>
    </location>
</feature>
<proteinExistence type="predicted"/>
<dbReference type="EMBL" id="CP017478">
    <property type="protein sequence ID" value="AOW21181.1"/>
    <property type="molecule type" value="Genomic_DNA"/>
</dbReference>
<feature type="signal peptide" evidence="2">
    <location>
        <begin position="1"/>
        <end position="19"/>
    </location>
</feature>
<name>A0A1D8P9D1_9FLAO</name>
<reference evidence="5 6" key="1">
    <citation type="submission" date="2016-10" db="EMBL/GenBank/DDBJ databases">
        <title>Lutibacter sp. LPB0138, isolated from marine gastropod.</title>
        <authorList>
            <person name="Kim E."/>
            <person name="Yi H."/>
        </authorList>
    </citation>
    <scope>NUCLEOTIDE SEQUENCE [LARGE SCALE GENOMIC DNA]</scope>
    <source>
        <strain evidence="5 6">LPB0138</strain>
    </source>
</reference>
<dbReference type="Pfam" id="PF18942">
    <property type="entry name" value="DUF5689"/>
    <property type="match status" value="1"/>
</dbReference>
<dbReference type="InterPro" id="IPR026444">
    <property type="entry name" value="Secre_tail"/>
</dbReference>
<evidence type="ECO:0000259" key="3">
    <source>
        <dbReference type="Pfam" id="PF18942"/>
    </source>
</evidence>
<dbReference type="STRING" id="1850246.LPB138_11040"/>
<dbReference type="KEGG" id="lul:LPB138_11040"/>
<dbReference type="Gene3D" id="2.60.120.260">
    <property type="entry name" value="Galactose-binding domain-like"/>
    <property type="match status" value="1"/>
</dbReference>
<evidence type="ECO:0000256" key="2">
    <source>
        <dbReference type="SAM" id="SignalP"/>
    </source>
</evidence>
<keyword evidence="6" id="KW-1185">Reference proteome</keyword>
<evidence type="ECO:0000259" key="4">
    <source>
        <dbReference type="Pfam" id="PF18962"/>
    </source>
</evidence>
<gene>
    <name evidence="5" type="ORF">LPB138_11040</name>
</gene>
<dbReference type="AlphaFoldDB" id="A0A1D8P9D1"/>
<dbReference type="RefSeq" id="WP_070237345.1">
    <property type="nucleotide sequence ID" value="NZ_CP017478.1"/>
</dbReference>
<evidence type="ECO:0000256" key="1">
    <source>
        <dbReference type="ARBA" id="ARBA00022729"/>
    </source>
</evidence>
<evidence type="ECO:0000313" key="6">
    <source>
        <dbReference type="Proteomes" id="UP000176050"/>
    </source>
</evidence>
<evidence type="ECO:0000313" key="5">
    <source>
        <dbReference type="EMBL" id="AOW21181.1"/>
    </source>
</evidence>
<feature type="domain" description="DUF5689" evidence="3">
    <location>
        <begin position="360"/>
        <end position="458"/>
    </location>
</feature>
<dbReference type="SUPFAM" id="SSF49785">
    <property type="entry name" value="Galactose-binding domain-like"/>
    <property type="match status" value="1"/>
</dbReference>
<keyword evidence="1 2" id="KW-0732">Signal</keyword>
<dbReference type="InterPro" id="IPR043744">
    <property type="entry name" value="DUF5689"/>
</dbReference>
<dbReference type="Pfam" id="PF18962">
    <property type="entry name" value="Por_Secre_tail"/>
    <property type="match status" value="1"/>
</dbReference>
<feature type="chain" id="PRO_5009110909" description="Secretion system C-terminal sorting domain-containing protein" evidence="2">
    <location>
        <begin position="20"/>
        <end position="543"/>
    </location>
</feature>
<accession>A0A1D8P9D1</accession>